<dbReference type="SUPFAM" id="SSF69754">
    <property type="entry name" value="Ribosome binding protein Y (YfiA homologue)"/>
    <property type="match status" value="1"/>
</dbReference>
<organism evidence="2">
    <name type="scientific">mine drainage metagenome</name>
    <dbReference type="NCBI Taxonomy" id="410659"/>
    <lineage>
        <taxon>unclassified sequences</taxon>
        <taxon>metagenomes</taxon>
        <taxon>ecological metagenomes</taxon>
    </lineage>
</organism>
<keyword evidence="2" id="KW-0689">Ribosomal protein</keyword>
<gene>
    <name evidence="2" type="ORF">GALL_412370</name>
</gene>
<dbReference type="AlphaFoldDB" id="A0A1J5Q1D2"/>
<comment type="caution">
    <text evidence="2">The sequence shown here is derived from an EMBL/GenBank/DDBJ whole genome shotgun (WGS) entry which is preliminary data.</text>
</comment>
<evidence type="ECO:0000256" key="1">
    <source>
        <dbReference type="SAM" id="MobiDB-lite"/>
    </source>
</evidence>
<dbReference type="CDD" id="cd00552">
    <property type="entry name" value="RaiA"/>
    <property type="match status" value="1"/>
</dbReference>
<evidence type="ECO:0000313" key="2">
    <source>
        <dbReference type="EMBL" id="OIQ77072.1"/>
    </source>
</evidence>
<reference evidence="2" key="1">
    <citation type="submission" date="2016-10" db="EMBL/GenBank/DDBJ databases">
        <title>Sequence of Gallionella enrichment culture.</title>
        <authorList>
            <person name="Poehlein A."/>
            <person name="Muehling M."/>
            <person name="Daniel R."/>
        </authorList>
    </citation>
    <scope>NUCLEOTIDE SEQUENCE</scope>
</reference>
<dbReference type="InterPro" id="IPR036567">
    <property type="entry name" value="RHF-like"/>
</dbReference>
<sequence length="132" mass="15111">MQIEPNITFHNIQRSPAVEAKILERVERMDRLFPNLTSCRVLIEAGHRHQHQGNLIHVRIDVTAPGHELVANREPGKHHAHEDVYVAIRDAFDAMDRQVEDLARLMRGDVKKHEAPQRRPSEAGPEEQAPSE</sequence>
<feature type="region of interest" description="Disordered" evidence="1">
    <location>
        <begin position="106"/>
        <end position="132"/>
    </location>
</feature>
<dbReference type="Pfam" id="PF02482">
    <property type="entry name" value="Ribosomal_S30AE"/>
    <property type="match status" value="1"/>
</dbReference>
<feature type="compositionally biased region" description="Basic and acidic residues" evidence="1">
    <location>
        <begin position="106"/>
        <end position="121"/>
    </location>
</feature>
<accession>A0A1J5Q1D2</accession>
<dbReference type="EMBL" id="MLJW01001702">
    <property type="protein sequence ID" value="OIQ77072.1"/>
    <property type="molecule type" value="Genomic_DNA"/>
</dbReference>
<protein>
    <submittedName>
        <fullName evidence="2">Sigma 54 modulation protein / S30EA ribosomal protein</fullName>
    </submittedName>
</protein>
<dbReference type="InterPro" id="IPR003489">
    <property type="entry name" value="RHF/RaiA"/>
</dbReference>
<dbReference type="GO" id="GO:0005840">
    <property type="term" value="C:ribosome"/>
    <property type="evidence" value="ECO:0007669"/>
    <property type="project" value="UniProtKB-KW"/>
</dbReference>
<dbReference type="Gene3D" id="3.30.160.100">
    <property type="entry name" value="Ribosome hibernation promotion factor-like"/>
    <property type="match status" value="1"/>
</dbReference>
<keyword evidence="2" id="KW-0687">Ribonucleoprotein</keyword>
<name>A0A1J5Q1D2_9ZZZZ</name>
<proteinExistence type="predicted"/>